<comment type="caution">
    <text evidence="1">The sequence shown here is derived from an EMBL/GenBank/DDBJ whole genome shotgun (WGS) entry which is preliminary data.</text>
</comment>
<proteinExistence type="predicted"/>
<keyword evidence="2" id="KW-1185">Reference proteome</keyword>
<reference evidence="2" key="1">
    <citation type="journal article" date="2019" name="Int. J. Syst. Evol. Microbiol.">
        <title>The Global Catalogue of Microorganisms (GCM) 10K type strain sequencing project: providing services to taxonomists for standard genome sequencing and annotation.</title>
        <authorList>
            <consortium name="The Broad Institute Genomics Platform"/>
            <consortium name="The Broad Institute Genome Sequencing Center for Infectious Disease"/>
            <person name="Wu L."/>
            <person name="Ma J."/>
        </authorList>
    </citation>
    <scope>NUCLEOTIDE SEQUENCE [LARGE SCALE GENOMIC DNA]</scope>
    <source>
        <strain evidence="2">JCM 16022</strain>
    </source>
</reference>
<protein>
    <submittedName>
        <fullName evidence="1">Uncharacterized protein</fullName>
    </submittedName>
</protein>
<organism evidence="1 2">
    <name type="scientific">Nocardioides koreensis</name>
    <dbReference type="NCBI Taxonomy" id="433651"/>
    <lineage>
        <taxon>Bacteria</taxon>
        <taxon>Bacillati</taxon>
        <taxon>Actinomycetota</taxon>
        <taxon>Actinomycetes</taxon>
        <taxon>Propionibacteriales</taxon>
        <taxon>Nocardioidaceae</taxon>
        <taxon>Nocardioides</taxon>
    </lineage>
</organism>
<name>A0ABP5L6B7_9ACTN</name>
<evidence type="ECO:0000313" key="2">
    <source>
        <dbReference type="Proteomes" id="UP001501771"/>
    </source>
</evidence>
<sequence length="108" mass="11626">MLVRLVRRDLSEARGILGCVSDAAGPERWDGARAALQPWLDSLDFAAEKELLRQRSIARAACGECVDLEMQVSMWVAGPGGDARCHGAPSPAGARNITWYFVQPSSGV</sequence>
<accession>A0ABP5L6B7</accession>
<gene>
    <name evidence="1" type="ORF">GCM10009844_13610</name>
</gene>
<evidence type="ECO:0000313" key="1">
    <source>
        <dbReference type="EMBL" id="GAA2142438.1"/>
    </source>
</evidence>
<dbReference type="EMBL" id="BAAAQR010000003">
    <property type="protein sequence ID" value="GAA2142438.1"/>
    <property type="molecule type" value="Genomic_DNA"/>
</dbReference>
<dbReference type="Proteomes" id="UP001501771">
    <property type="component" value="Unassembled WGS sequence"/>
</dbReference>